<evidence type="ECO:0000313" key="2">
    <source>
        <dbReference type="EMBL" id="MBD2151942.1"/>
    </source>
</evidence>
<reference evidence="2" key="1">
    <citation type="journal article" date="2015" name="ISME J.">
        <title>Draft Genome Sequence of Streptomyces incarnatus NRRL8089, which Produces the Nucleoside Antibiotic Sinefungin.</title>
        <authorList>
            <person name="Oshima K."/>
            <person name="Hattori M."/>
            <person name="Shimizu H."/>
            <person name="Fukuda K."/>
            <person name="Nemoto M."/>
            <person name="Inagaki K."/>
            <person name="Tamura T."/>
        </authorList>
    </citation>
    <scope>NUCLEOTIDE SEQUENCE</scope>
    <source>
        <strain evidence="2">FACHB-1277</strain>
    </source>
</reference>
<evidence type="ECO:0000313" key="3">
    <source>
        <dbReference type="Proteomes" id="UP000631421"/>
    </source>
</evidence>
<reference evidence="2" key="2">
    <citation type="submission" date="2020-08" db="EMBL/GenBank/DDBJ databases">
        <authorList>
            <person name="Chen M."/>
            <person name="Teng W."/>
            <person name="Zhao L."/>
            <person name="Hu C."/>
            <person name="Zhou Y."/>
            <person name="Han B."/>
            <person name="Song L."/>
            <person name="Shu W."/>
        </authorList>
    </citation>
    <scope>NUCLEOTIDE SEQUENCE</scope>
    <source>
        <strain evidence="2">FACHB-1277</strain>
    </source>
</reference>
<dbReference type="RefSeq" id="WP_190352357.1">
    <property type="nucleotide sequence ID" value="NZ_JACJPY010000073.1"/>
</dbReference>
<dbReference type="SUPFAM" id="SSF81301">
    <property type="entry name" value="Nucleotidyltransferase"/>
    <property type="match status" value="1"/>
</dbReference>
<dbReference type="InterPro" id="IPR052548">
    <property type="entry name" value="Type_VII_TA_antitoxin"/>
</dbReference>
<dbReference type="PANTHER" id="PTHR33933:SF1">
    <property type="entry name" value="PROTEIN ADENYLYLTRANSFERASE MNTA-RELATED"/>
    <property type="match status" value="1"/>
</dbReference>
<accession>A0A926Z7P6</accession>
<keyword evidence="3" id="KW-1185">Reference proteome</keyword>
<dbReference type="Pfam" id="PF01909">
    <property type="entry name" value="NTP_transf_2"/>
    <property type="match status" value="1"/>
</dbReference>
<dbReference type="Proteomes" id="UP000631421">
    <property type="component" value="Unassembled WGS sequence"/>
</dbReference>
<organism evidence="2 3">
    <name type="scientific">Pseudanabaena cinerea FACHB-1277</name>
    <dbReference type="NCBI Taxonomy" id="2949581"/>
    <lineage>
        <taxon>Bacteria</taxon>
        <taxon>Bacillati</taxon>
        <taxon>Cyanobacteriota</taxon>
        <taxon>Cyanophyceae</taxon>
        <taxon>Pseudanabaenales</taxon>
        <taxon>Pseudanabaenaceae</taxon>
        <taxon>Pseudanabaena</taxon>
        <taxon>Pseudanabaena cinerea</taxon>
    </lineage>
</organism>
<evidence type="ECO:0000259" key="1">
    <source>
        <dbReference type="Pfam" id="PF01909"/>
    </source>
</evidence>
<dbReference type="CDD" id="cd05403">
    <property type="entry name" value="NT_KNTase_like"/>
    <property type="match status" value="1"/>
</dbReference>
<name>A0A926Z7P6_9CYAN</name>
<sequence>MISHSQIQSFSQQIVEQFQPEQIILFGSYAYGQPNQDSDVDLLVILQFEGLPVYKAIEIRKKLRPTFSLDLIARTSKQIQQRLDMGDFFIQDILKRGRILHEANYARMG</sequence>
<dbReference type="AlphaFoldDB" id="A0A926Z7P6"/>
<dbReference type="GO" id="GO:0016779">
    <property type="term" value="F:nucleotidyltransferase activity"/>
    <property type="evidence" value="ECO:0007669"/>
    <property type="project" value="InterPro"/>
</dbReference>
<gene>
    <name evidence="2" type="ORF">H6F44_17700</name>
</gene>
<dbReference type="Gene3D" id="3.30.460.10">
    <property type="entry name" value="Beta Polymerase, domain 2"/>
    <property type="match status" value="1"/>
</dbReference>
<protein>
    <submittedName>
        <fullName evidence="2">Nucleotidyltransferase domain-containing protein</fullName>
    </submittedName>
</protein>
<dbReference type="EMBL" id="JACJPY010000073">
    <property type="protein sequence ID" value="MBD2151942.1"/>
    <property type="molecule type" value="Genomic_DNA"/>
</dbReference>
<dbReference type="InterPro" id="IPR002934">
    <property type="entry name" value="Polymerase_NTP_transf_dom"/>
</dbReference>
<dbReference type="PANTHER" id="PTHR33933">
    <property type="entry name" value="NUCLEOTIDYLTRANSFERASE"/>
    <property type="match status" value="1"/>
</dbReference>
<comment type="caution">
    <text evidence="2">The sequence shown here is derived from an EMBL/GenBank/DDBJ whole genome shotgun (WGS) entry which is preliminary data.</text>
</comment>
<dbReference type="InterPro" id="IPR043519">
    <property type="entry name" value="NT_sf"/>
</dbReference>
<feature type="domain" description="Polymerase nucleotidyl transferase" evidence="1">
    <location>
        <begin position="10"/>
        <end position="99"/>
    </location>
</feature>
<proteinExistence type="predicted"/>